<dbReference type="GO" id="GO:0008270">
    <property type="term" value="F:zinc ion binding"/>
    <property type="evidence" value="ECO:0007669"/>
    <property type="project" value="UniProtKB-KW"/>
</dbReference>
<dbReference type="InterPro" id="IPR013087">
    <property type="entry name" value="Znf_C2H2_type"/>
</dbReference>
<feature type="compositionally biased region" description="Polar residues" evidence="8">
    <location>
        <begin position="226"/>
        <end position="237"/>
    </location>
</feature>
<proteinExistence type="predicted"/>
<keyword evidence="2" id="KW-0479">Metal-binding</keyword>
<dbReference type="InterPro" id="IPR036236">
    <property type="entry name" value="Znf_C2H2_sf"/>
</dbReference>
<dbReference type="GO" id="GO:0010468">
    <property type="term" value="P:regulation of gene expression"/>
    <property type="evidence" value="ECO:0007669"/>
    <property type="project" value="TreeGrafter"/>
</dbReference>
<comment type="subcellular location">
    <subcellularLocation>
        <location evidence="1">Nucleus</location>
    </subcellularLocation>
</comment>
<dbReference type="AlphaFoldDB" id="A0AAW0UNS0"/>
<evidence type="ECO:0000313" key="10">
    <source>
        <dbReference type="EMBL" id="KAK8401787.1"/>
    </source>
</evidence>
<feature type="domain" description="C2H2-type" evidence="9">
    <location>
        <begin position="198"/>
        <end position="226"/>
    </location>
</feature>
<keyword evidence="5" id="KW-0862">Zinc</keyword>
<gene>
    <name evidence="10" type="ORF">O3P69_001116</name>
</gene>
<name>A0AAW0UNS0_SCYPA</name>
<dbReference type="SMART" id="SM00355">
    <property type="entry name" value="ZnF_C2H2"/>
    <property type="match status" value="5"/>
</dbReference>
<dbReference type="PROSITE" id="PS50157">
    <property type="entry name" value="ZINC_FINGER_C2H2_2"/>
    <property type="match status" value="3"/>
</dbReference>
<sequence>MEVLSCPLCGRVLHNRGRFRSHLEYCRRASNPQFTCQTCHKSFAYRKDLEKHERTHTGERPYTCHYCPFRFADRSSLAGGARQLTPQALGQYAYLSVCGEEGRRADYCTRTWTRGQEEVGSPIPLVAMAMEQPRGGAEEWMCPLCFKLVANEQRFKRHLDYHRQASNPQHPCGQCGKRFTFAADLQKHIRVHTGEKPFKCSRCPFRTGDRSHLARHVRTPHPPEQLSLTTSSRDSAA</sequence>
<dbReference type="Proteomes" id="UP001487740">
    <property type="component" value="Unassembled WGS sequence"/>
</dbReference>
<dbReference type="FunFam" id="3.30.160.60:FF:000630">
    <property type="entry name" value="Zinc finger protein 180"/>
    <property type="match status" value="1"/>
</dbReference>
<dbReference type="EMBL" id="JARAKH010000008">
    <property type="protein sequence ID" value="KAK8401787.1"/>
    <property type="molecule type" value="Genomic_DNA"/>
</dbReference>
<organism evidence="10 11">
    <name type="scientific">Scylla paramamosain</name>
    <name type="common">Mud crab</name>
    <dbReference type="NCBI Taxonomy" id="85552"/>
    <lineage>
        <taxon>Eukaryota</taxon>
        <taxon>Metazoa</taxon>
        <taxon>Ecdysozoa</taxon>
        <taxon>Arthropoda</taxon>
        <taxon>Crustacea</taxon>
        <taxon>Multicrustacea</taxon>
        <taxon>Malacostraca</taxon>
        <taxon>Eumalacostraca</taxon>
        <taxon>Eucarida</taxon>
        <taxon>Decapoda</taxon>
        <taxon>Pleocyemata</taxon>
        <taxon>Brachyura</taxon>
        <taxon>Eubrachyura</taxon>
        <taxon>Portunoidea</taxon>
        <taxon>Portunidae</taxon>
        <taxon>Portuninae</taxon>
        <taxon>Scylla</taxon>
    </lineage>
</organism>
<dbReference type="InterPro" id="IPR050331">
    <property type="entry name" value="Zinc_finger"/>
</dbReference>
<accession>A0AAW0UNS0</accession>
<evidence type="ECO:0000313" key="11">
    <source>
        <dbReference type="Proteomes" id="UP001487740"/>
    </source>
</evidence>
<dbReference type="GO" id="GO:0005634">
    <property type="term" value="C:nucleus"/>
    <property type="evidence" value="ECO:0007669"/>
    <property type="project" value="UniProtKB-SubCell"/>
</dbReference>
<dbReference type="PANTHER" id="PTHR16515:SF49">
    <property type="entry name" value="GASTRULA ZINC FINGER PROTEIN XLCGF49.1-LIKE-RELATED"/>
    <property type="match status" value="1"/>
</dbReference>
<dbReference type="PROSITE" id="PS00028">
    <property type="entry name" value="ZINC_FINGER_C2H2_1"/>
    <property type="match status" value="2"/>
</dbReference>
<evidence type="ECO:0000256" key="3">
    <source>
        <dbReference type="ARBA" id="ARBA00022737"/>
    </source>
</evidence>
<dbReference type="SUPFAM" id="SSF57667">
    <property type="entry name" value="beta-beta-alpha zinc fingers"/>
    <property type="match status" value="2"/>
</dbReference>
<comment type="caution">
    <text evidence="10">The sequence shown here is derived from an EMBL/GenBank/DDBJ whole genome shotgun (WGS) entry which is preliminary data.</text>
</comment>
<feature type="domain" description="C2H2-type" evidence="9">
    <location>
        <begin position="170"/>
        <end position="197"/>
    </location>
</feature>
<dbReference type="Pfam" id="PF00096">
    <property type="entry name" value="zf-C2H2"/>
    <property type="match status" value="3"/>
</dbReference>
<evidence type="ECO:0000259" key="9">
    <source>
        <dbReference type="PROSITE" id="PS50157"/>
    </source>
</evidence>
<dbReference type="FunFam" id="3.30.160.60:FF:000145">
    <property type="entry name" value="Zinc finger protein 574"/>
    <property type="match status" value="2"/>
</dbReference>
<keyword evidence="3" id="KW-0677">Repeat</keyword>
<keyword evidence="4 7" id="KW-0863">Zinc-finger</keyword>
<protein>
    <recommendedName>
        <fullName evidence="9">C2H2-type domain-containing protein</fullName>
    </recommendedName>
</protein>
<reference evidence="10 11" key="1">
    <citation type="submission" date="2023-03" db="EMBL/GenBank/DDBJ databases">
        <title>High-quality genome of Scylla paramamosain provides insights in environmental adaptation.</title>
        <authorList>
            <person name="Zhang L."/>
        </authorList>
    </citation>
    <scope>NUCLEOTIDE SEQUENCE [LARGE SCALE GENOMIC DNA]</scope>
    <source>
        <strain evidence="10">LZ_2023a</strain>
        <tissue evidence="10">Muscle</tissue>
    </source>
</reference>
<evidence type="ECO:0000256" key="2">
    <source>
        <dbReference type="ARBA" id="ARBA00022723"/>
    </source>
</evidence>
<dbReference type="PANTHER" id="PTHR16515">
    <property type="entry name" value="PR DOMAIN ZINC FINGER PROTEIN"/>
    <property type="match status" value="1"/>
</dbReference>
<evidence type="ECO:0000256" key="6">
    <source>
        <dbReference type="ARBA" id="ARBA00023242"/>
    </source>
</evidence>
<evidence type="ECO:0000256" key="8">
    <source>
        <dbReference type="SAM" id="MobiDB-lite"/>
    </source>
</evidence>
<feature type="domain" description="C2H2-type" evidence="9">
    <location>
        <begin position="34"/>
        <end position="61"/>
    </location>
</feature>
<evidence type="ECO:0000256" key="4">
    <source>
        <dbReference type="ARBA" id="ARBA00022771"/>
    </source>
</evidence>
<keyword evidence="11" id="KW-1185">Reference proteome</keyword>
<evidence type="ECO:0000256" key="7">
    <source>
        <dbReference type="PROSITE-ProRule" id="PRU00042"/>
    </source>
</evidence>
<evidence type="ECO:0000256" key="1">
    <source>
        <dbReference type="ARBA" id="ARBA00004123"/>
    </source>
</evidence>
<keyword evidence="6" id="KW-0539">Nucleus</keyword>
<evidence type="ECO:0000256" key="5">
    <source>
        <dbReference type="ARBA" id="ARBA00022833"/>
    </source>
</evidence>
<feature type="region of interest" description="Disordered" evidence="8">
    <location>
        <begin position="211"/>
        <end position="237"/>
    </location>
</feature>
<dbReference type="Gene3D" id="3.30.160.60">
    <property type="entry name" value="Classic Zinc Finger"/>
    <property type="match status" value="4"/>
</dbReference>